<dbReference type="InterPro" id="IPR005905">
    <property type="entry name" value="D_ala_D_ala"/>
</dbReference>
<dbReference type="SUPFAM" id="SSF56059">
    <property type="entry name" value="Glutathione synthetase ATP-binding domain-like"/>
    <property type="match status" value="1"/>
</dbReference>
<evidence type="ECO:0000256" key="14">
    <source>
        <dbReference type="PIRSR" id="PIRSR039102-1"/>
    </source>
</evidence>
<evidence type="ECO:0000313" key="19">
    <source>
        <dbReference type="EMBL" id="HGI31517.1"/>
    </source>
</evidence>
<keyword evidence="3 13" id="KW-0436">Ligase</keyword>
<evidence type="ECO:0000256" key="1">
    <source>
        <dbReference type="ARBA" id="ARBA00001936"/>
    </source>
</evidence>
<dbReference type="GO" id="GO:0005829">
    <property type="term" value="C:cytosol"/>
    <property type="evidence" value="ECO:0007669"/>
    <property type="project" value="TreeGrafter"/>
</dbReference>
<keyword evidence="6 17" id="KW-0067">ATP-binding</keyword>
<keyword evidence="7 16" id="KW-0460">Magnesium</keyword>
<feature type="binding site" evidence="16">
    <location>
        <position position="307"/>
    </location>
    <ligand>
        <name>Mg(2+)</name>
        <dbReference type="ChEBI" id="CHEBI:18420"/>
        <label>2</label>
    </ligand>
</feature>
<feature type="binding site" evidence="16">
    <location>
        <position position="293"/>
    </location>
    <ligand>
        <name>Mg(2+)</name>
        <dbReference type="ChEBI" id="CHEBI:18420"/>
        <label>1</label>
    </ligand>
</feature>
<evidence type="ECO:0000256" key="13">
    <source>
        <dbReference type="HAMAP-Rule" id="MF_00047"/>
    </source>
</evidence>
<reference evidence="19" key="1">
    <citation type="journal article" date="2020" name="mSystems">
        <title>Genome- and Community-Level Interaction Insights into Carbon Utilization and Element Cycling Functions of Hydrothermarchaeota in Hydrothermal Sediment.</title>
        <authorList>
            <person name="Zhou Z."/>
            <person name="Liu Y."/>
            <person name="Xu W."/>
            <person name="Pan J."/>
            <person name="Luo Z.H."/>
            <person name="Li M."/>
        </authorList>
    </citation>
    <scope>NUCLEOTIDE SEQUENCE [LARGE SCALE GENOMIC DNA]</scope>
    <source>
        <strain evidence="19">SpSt-747</strain>
    </source>
</reference>
<dbReference type="PANTHER" id="PTHR23132">
    <property type="entry name" value="D-ALANINE--D-ALANINE LIGASE"/>
    <property type="match status" value="1"/>
</dbReference>
<evidence type="ECO:0000256" key="11">
    <source>
        <dbReference type="ARBA" id="ARBA00023316"/>
    </source>
</evidence>
<dbReference type="InterPro" id="IPR000291">
    <property type="entry name" value="D-Ala_lig_Van_CS"/>
</dbReference>
<evidence type="ECO:0000256" key="7">
    <source>
        <dbReference type="ARBA" id="ARBA00022842"/>
    </source>
</evidence>
<dbReference type="GO" id="GO:0008716">
    <property type="term" value="F:D-alanine-D-alanine ligase activity"/>
    <property type="evidence" value="ECO:0007669"/>
    <property type="project" value="UniProtKB-UniRule"/>
</dbReference>
<dbReference type="GO" id="GO:0071555">
    <property type="term" value="P:cell wall organization"/>
    <property type="evidence" value="ECO:0007669"/>
    <property type="project" value="UniProtKB-KW"/>
</dbReference>
<comment type="catalytic activity">
    <reaction evidence="12 13">
        <text>2 D-alanine + ATP = D-alanyl-D-alanine + ADP + phosphate + H(+)</text>
        <dbReference type="Rhea" id="RHEA:11224"/>
        <dbReference type="ChEBI" id="CHEBI:15378"/>
        <dbReference type="ChEBI" id="CHEBI:30616"/>
        <dbReference type="ChEBI" id="CHEBI:43474"/>
        <dbReference type="ChEBI" id="CHEBI:57416"/>
        <dbReference type="ChEBI" id="CHEBI:57822"/>
        <dbReference type="ChEBI" id="CHEBI:456216"/>
        <dbReference type="EC" id="6.3.2.4"/>
    </reaction>
</comment>
<dbReference type="GO" id="GO:0008360">
    <property type="term" value="P:regulation of cell shape"/>
    <property type="evidence" value="ECO:0007669"/>
    <property type="project" value="UniProtKB-KW"/>
</dbReference>
<dbReference type="NCBIfam" id="NF002528">
    <property type="entry name" value="PRK01966.1-4"/>
    <property type="match status" value="1"/>
</dbReference>
<feature type="binding site" evidence="15">
    <location>
        <position position="134"/>
    </location>
    <ligand>
        <name>ATP</name>
        <dbReference type="ChEBI" id="CHEBI:30616"/>
    </ligand>
</feature>
<feature type="binding site" evidence="16">
    <location>
        <position position="305"/>
    </location>
    <ligand>
        <name>Mg(2+)</name>
        <dbReference type="ChEBI" id="CHEBI:18420"/>
        <label>2</label>
    </ligand>
</feature>
<evidence type="ECO:0000256" key="12">
    <source>
        <dbReference type="ARBA" id="ARBA00047614"/>
    </source>
</evidence>
<dbReference type="InterPro" id="IPR016185">
    <property type="entry name" value="PreATP-grasp_dom_sf"/>
</dbReference>
<evidence type="ECO:0000256" key="3">
    <source>
        <dbReference type="ARBA" id="ARBA00022598"/>
    </source>
</evidence>
<sequence>MPELAVLVLFGGKSVEHEVSWESARNVVAALNPEKYKVLLVGVGKDGLWRLCEREDLERGECPKHREEVVLLPHSGGGRLYSLSRREVVAAPDVVFPLLHGTFGEDGTLQGLLEMVNLPYVGSGVLGSAICMDKEVTKRLLREAGLPVVRFLCITESTIPSFSEVADILGVPFFVKPATLGSSVGTAKVKGREDFERKVTEALQYDDRVLLEEYIAGREIECSVLGNEEPLVSLPGEIVPHYEFYSYEAKYLDPEGALLLVPAPLDERTTRKVQELALLAFKVCRCEGMARVDFFVRGEEIFVNEVNTIPGFTKISMYPKLWEVSGIPYGELLDRLIELALERARRKRRLKRSFR</sequence>
<dbReference type="PROSITE" id="PS50975">
    <property type="entry name" value="ATP_GRASP"/>
    <property type="match status" value="1"/>
</dbReference>
<comment type="subcellular location">
    <subcellularLocation>
        <location evidence="13">Cytoplasm</location>
    </subcellularLocation>
</comment>
<dbReference type="Gene3D" id="3.30.1490.20">
    <property type="entry name" value="ATP-grasp fold, A domain"/>
    <property type="match status" value="1"/>
</dbReference>
<feature type="active site" evidence="14">
    <location>
        <position position="182"/>
    </location>
</feature>
<keyword evidence="5 15" id="KW-0547">Nucleotide-binding</keyword>
<feature type="binding site" evidence="16">
    <location>
        <position position="305"/>
    </location>
    <ligand>
        <name>Mg(2+)</name>
        <dbReference type="ChEBI" id="CHEBI:18420"/>
        <label>1</label>
    </ligand>
</feature>
<dbReference type="AlphaFoldDB" id="A0A7V3YI30"/>
<dbReference type="EMBL" id="DTFV01000134">
    <property type="protein sequence ID" value="HGI31517.1"/>
    <property type="molecule type" value="Genomic_DNA"/>
</dbReference>
<dbReference type="Gene3D" id="3.40.50.20">
    <property type="match status" value="1"/>
</dbReference>
<organism evidence="19">
    <name type="scientific">Candidatus Caldatribacterium californiense</name>
    <dbReference type="NCBI Taxonomy" id="1454726"/>
    <lineage>
        <taxon>Bacteria</taxon>
        <taxon>Pseudomonadati</taxon>
        <taxon>Atribacterota</taxon>
        <taxon>Atribacteria</taxon>
        <taxon>Atribacterales</taxon>
        <taxon>Candidatus Caldatribacteriaceae</taxon>
        <taxon>Candidatus Caldatribacterium</taxon>
    </lineage>
</organism>
<evidence type="ECO:0000256" key="9">
    <source>
        <dbReference type="ARBA" id="ARBA00022984"/>
    </source>
</evidence>
<evidence type="ECO:0000256" key="16">
    <source>
        <dbReference type="PIRSR" id="PIRSR039102-3"/>
    </source>
</evidence>
<evidence type="ECO:0000259" key="18">
    <source>
        <dbReference type="PROSITE" id="PS50975"/>
    </source>
</evidence>
<dbReference type="GO" id="GO:0046872">
    <property type="term" value="F:metal ion binding"/>
    <property type="evidence" value="ECO:0007669"/>
    <property type="project" value="UniProtKB-KW"/>
</dbReference>
<keyword evidence="10 16" id="KW-0464">Manganese</keyword>
<keyword evidence="4 16" id="KW-0479">Metal-binding</keyword>
<keyword evidence="13" id="KW-0963">Cytoplasm</keyword>
<keyword evidence="9 13" id="KW-0573">Peptidoglycan synthesis</keyword>
<dbReference type="NCBIfam" id="NF002378">
    <property type="entry name" value="PRK01372.1"/>
    <property type="match status" value="1"/>
</dbReference>
<evidence type="ECO:0000256" key="5">
    <source>
        <dbReference type="ARBA" id="ARBA00022741"/>
    </source>
</evidence>
<feature type="domain" description="ATP-grasp" evidence="18">
    <location>
        <begin position="138"/>
        <end position="338"/>
    </location>
</feature>
<dbReference type="PANTHER" id="PTHR23132:SF25">
    <property type="entry name" value="D-ALANINE--D-ALANINE LIGASE A"/>
    <property type="match status" value="1"/>
</dbReference>
<dbReference type="InterPro" id="IPR011127">
    <property type="entry name" value="Dala_Dala_lig_N"/>
</dbReference>
<comment type="cofactor">
    <cofactor evidence="1">
        <name>Mn(2+)</name>
        <dbReference type="ChEBI" id="CHEBI:29035"/>
    </cofactor>
</comment>
<keyword evidence="11 13" id="KW-0961">Cell wall biogenesis/degradation</keyword>
<gene>
    <name evidence="13" type="primary">ddl</name>
    <name evidence="19" type="ORF">ENV30_09490</name>
</gene>
<dbReference type="PROSITE" id="PS00843">
    <property type="entry name" value="DALA_DALA_LIGASE_1"/>
    <property type="match status" value="1"/>
</dbReference>
<comment type="cofactor">
    <cofactor evidence="16">
        <name>Mg(2+)</name>
        <dbReference type="ChEBI" id="CHEBI:18420"/>
    </cofactor>
    <cofactor evidence="16">
        <name>Mn(2+)</name>
        <dbReference type="ChEBI" id="CHEBI:29035"/>
    </cofactor>
    <text evidence="16">Binds 2 magnesium or manganese ions per subunit.</text>
</comment>
<name>A0A7V3YI30_9BACT</name>
<keyword evidence="8 13" id="KW-0133">Cell shape</keyword>
<proteinExistence type="inferred from homology"/>
<dbReference type="GO" id="GO:0009252">
    <property type="term" value="P:peptidoglycan biosynthetic process"/>
    <property type="evidence" value="ECO:0007669"/>
    <property type="project" value="UniProtKB-UniRule"/>
</dbReference>
<dbReference type="InterPro" id="IPR011095">
    <property type="entry name" value="Dala_Dala_lig_C"/>
</dbReference>
<dbReference type="Pfam" id="PF07478">
    <property type="entry name" value="Dala_Dala_lig_C"/>
    <property type="match status" value="1"/>
</dbReference>
<dbReference type="GO" id="GO:0005524">
    <property type="term" value="F:ATP binding"/>
    <property type="evidence" value="ECO:0007669"/>
    <property type="project" value="UniProtKB-UniRule"/>
</dbReference>
<evidence type="ECO:0000256" key="15">
    <source>
        <dbReference type="PIRSR" id="PIRSR039102-2"/>
    </source>
</evidence>
<feature type="active site" evidence="14">
    <location>
        <position position="16"/>
    </location>
</feature>
<dbReference type="Pfam" id="PF01820">
    <property type="entry name" value="Dala_Dala_lig_N"/>
    <property type="match status" value="1"/>
</dbReference>
<evidence type="ECO:0000256" key="17">
    <source>
        <dbReference type="PROSITE-ProRule" id="PRU00409"/>
    </source>
</evidence>
<dbReference type="UniPathway" id="UPA00219"/>
<protein>
    <recommendedName>
        <fullName evidence="13">D-alanine--D-alanine ligase</fullName>
        <ecNumber evidence="13">6.3.2.4</ecNumber>
    </recommendedName>
    <alternativeName>
        <fullName evidence="13">D-Ala-D-Ala ligase</fullName>
    </alternativeName>
    <alternativeName>
        <fullName evidence="13">D-alanylalanine synthetase</fullName>
    </alternativeName>
</protein>
<comment type="similarity">
    <text evidence="2 13">Belongs to the D-alanine--D-alanine ligase family.</text>
</comment>
<feature type="active site" evidence="14">
    <location>
        <position position="316"/>
    </location>
</feature>
<evidence type="ECO:0000256" key="6">
    <source>
        <dbReference type="ARBA" id="ARBA00022840"/>
    </source>
</evidence>
<evidence type="ECO:0000256" key="4">
    <source>
        <dbReference type="ARBA" id="ARBA00022723"/>
    </source>
</evidence>
<accession>A0A7V3YI30</accession>
<evidence type="ECO:0000256" key="10">
    <source>
        <dbReference type="ARBA" id="ARBA00023211"/>
    </source>
</evidence>
<dbReference type="Gene3D" id="3.30.470.20">
    <property type="entry name" value="ATP-grasp fold, B domain"/>
    <property type="match status" value="1"/>
</dbReference>
<dbReference type="FunFam" id="3.30.470.20:FF:000008">
    <property type="entry name" value="D-alanine--D-alanine ligase"/>
    <property type="match status" value="1"/>
</dbReference>
<dbReference type="InterPro" id="IPR013815">
    <property type="entry name" value="ATP_grasp_subdomain_1"/>
</dbReference>
<dbReference type="SUPFAM" id="SSF52440">
    <property type="entry name" value="PreATP-grasp domain"/>
    <property type="match status" value="1"/>
</dbReference>
<feature type="binding site" evidence="15">
    <location>
        <begin position="182"/>
        <end position="183"/>
    </location>
    <ligand>
        <name>ATP</name>
        <dbReference type="ChEBI" id="CHEBI:30616"/>
    </ligand>
</feature>
<comment type="function">
    <text evidence="13">Cell wall formation.</text>
</comment>
<dbReference type="HAMAP" id="MF_00047">
    <property type="entry name" value="Dala_Dala_lig"/>
    <property type="match status" value="1"/>
</dbReference>
<comment type="caution">
    <text evidence="19">The sequence shown here is derived from an EMBL/GenBank/DDBJ whole genome shotgun (WGS) entry which is preliminary data.</text>
</comment>
<dbReference type="NCBIfam" id="TIGR01205">
    <property type="entry name" value="D_ala_D_alaTIGR"/>
    <property type="match status" value="1"/>
</dbReference>
<feature type="binding site" evidence="15">
    <location>
        <begin position="212"/>
        <end position="219"/>
    </location>
    <ligand>
        <name>ATP</name>
        <dbReference type="ChEBI" id="CHEBI:30616"/>
    </ligand>
</feature>
<feature type="binding site" evidence="15">
    <location>
        <begin position="304"/>
        <end position="305"/>
    </location>
    <ligand>
        <name>ATP</name>
        <dbReference type="ChEBI" id="CHEBI:30616"/>
    </ligand>
</feature>
<dbReference type="EC" id="6.3.2.4" evidence="13"/>
<feature type="binding site" evidence="15">
    <location>
        <begin position="174"/>
        <end position="176"/>
    </location>
    <ligand>
        <name>ATP</name>
        <dbReference type="ChEBI" id="CHEBI:30616"/>
    </ligand>
</feature>
<evidence type="ECO:0000256" key="8">
    <source>
        <dbReference type="ARBA" id="ARBA00022960"/>
    </source>
</evidence>
<evidence type="ECO:0000256" key="2">
    <source>
        <dbReference type="ARBA" id="ARBA00010871"/>
    </source>
</evidence>
<dbReference type="PIRSF" id="PIRSF039102">
    <property type="entry name" value="Ddl/VanB"/>
    <property type="match status" value="1"/>
</dbReference>
<comment type="pathway">
    <text evidence="13">Cell wall biogenesis; peptidoglycan biosynthesis.</text>
</comment>
<dbReference type="InterPro" id="IPR011761">
    <property type="entry name" value="ATP-grasp"/>
</dbReference>